<protein>
    <submittedName>
        <fullName evidence="3">Dolichol-phosphate mannosyltransferase</fullName>
    </submittedName>
</protein>
<sequence>MFRVSEGLSEPTADMATLDWSGYSIRTDRTSHVHESLYQKRFYRRRVQLAAMDPVETVVAADAASISPDEVCVLVPTYDEAETIGGVIAGFRREGFTNVLVVDGGSTDGTRDIATEHGARVVVQSGSGKGQAVREALDYVDVDYVLMVDGDGTYRPEDAALMLEPLAEGYEHVIGDRFADMKNGAMTRLNKVGNGFTNRAFSLIHGDDYQDILSGYRAFSRESFERLNLTADGFGIETQMAVECAKHGVRTAVVPITYRPRPDGSDTNLHPIRDGGIIFLELYRRAKTNNPLFYFGSVGFASTFAGLLLAAYVGYEWFIRVPRISHEVLAVVAAAAILFGVQLLMFGVLSDMILSLHREQVDRLEQLERRGKSEYEHEFEGRDPFDEPR</sequence>
<dbReference type="CDD" id="cd04179">
    <property type="entry name" value="DPM_DPG-synthase_like"/>
    <property type="match status" value="1"/>
</dbReference>
<dbReference type="PANTHER" id="PTHR48090:SF7">
    <property type="entry name" value="RFBJ PROTEIN"/>
    <property type="match status" value="1"/>
</dbReference>
<dbReference type="Gene3D" id="3.90.550.10">
    <property type="entry name" value="Spore Coat Polysaccharide Biosynthesis Protein SpsA, Chain A"/>
    <property type="match status" value="1"/>
</dbReference>
<keyword evidence="3" id="KW-0328">Glycosyltransferase</keyword>
<proteinExistence type="predicted"/>
<dbReference type="InterPro" id="IPR001173">
    <property type="entry name" value="Glyco_trans_2-like"/>
</dbReference>
<name>A0A1I4J4D7_9EURY</name>
<keyword evidence="4" id="KW-1185">Reference proteome</keyword>
<keyword evidence="1" id="KW-1133">Transmembrane helix</keyword>
<dbReference type="AlphaFoldDB" id="A0A1I4J4D7"/>
<dbReference type="InterPro" id="IPR029044">
    <property type="entry name" value="Nucleotide-diphossugar_trans"/>
</dbReference>
<dbReference type="Pfam" id="PF00535">
    <property type="entry name" value="Glycos_transf_2"/>
    <property type="match status" value="1"/>
</dbReference>
<reference evidence="4" key="1">
    <citation type="submission" date="2016-10" db="EMBL/GenBank/DDBJ databases">
        <authorList>
            <person name="Varghese N."/>
            <person name="Submissions S."/>
        </authorList>
    </citation>
    <scope>NUCLEOTIDE SEQUENCE [LARGE SCALE GENOMIC DNA]</scope>
    <source>
        <strain evidence="4">CGMCC 1.7738</strain>
    </source>
</reference>
<dbReference type="Proteomes" id="UP000199607">
    <property type="component" value="Unassembled WGS sequence"/>
</dbReference>
<feature type="domain" description="Glycosyltransferase 2-like" evidence="2">
    <location>
        <begin position="72"/>
        <end position="226"/>
    </location>
</feature>
<evidence type="ECO:0000313" key="3">
    <source>
        <dbReference type="EMBL" id="SFL61444.1"/>
    </source>
</evidence>
<keyword evidence="1" id="KW-0812">Transmembrane</keyword>
<evidence type="ECO:0000313" key="4">
    <source>
        <dbReference type="Proteomes" id="UP000199607"/>
    </source>
</evidence>
<dbReference type="PANTHER" id="PTHR48090">
    <property type="entry name" value="UNDECAPRENYL-PHOSPHATE 4-DEOXY-4-FORMAMIDO-L-ARABINOSE TRANSFERASE-RELATED"/>
    <property type="match status" value="1"/>
</dbReference>
<gene>
    <name evidence="3" type="ORF">SAMN04487950_4384</name>
</gene>
<dbReference type="EMBL" id="FOTC01000009">
    <property type="protein sequence ID" value="SFL61444.1"/>
    <property type="molecule type" value="Genomic_DNA"/>
</dbReference>
<keyword evidence="1" id="KW-0472">Membrane</keyword>
<evidence type="ECO:0000256" key="1">
    <source>
        <dbReference type="SAM" id="Phobius"/>
    </source>
</evidence>
<dbReference type="InterPro" id="IPR026456">
    <property type="entry name" value="GCTrfase_AglJ"/>
</dbReference>
<keyword evidence="3" id="KW-0808">Transferase</keyword>
<accession>A0A1I4J4D7</accession>
<dbReference type="STRING" id="553466.SAMN04487950_4384"/>
<feature type="transmembrane region" description="Helical" evidence="1">
    <location>
        <begin position="292"/>
        <end position="315"/>
    </location>
</feature>
<organism evidence="3 4">
    <name type="scientific">Halogranum rubrum</name>
    <dbReference type="NCBI Taxonomy" id="553466"/>
    <lineage>
        <taxon>Archaea</taxon>
        <taxon>Methanobacteriati</taxon>
        <taxon>Methanobacteriota</taxon>
        <taxon>Stenosarchaea group</taxon>
        <taxon>Halobacteria</taxon>
        <taxon>Halobacteriales</taxon>
        <taxon>Haloferacaceae</taxon>
    </lineage>
</organism>
<dbReference type="GO" id="GO:0016757">
    <property type="term" value="F:glycosyltransferase activity"/>
    <property type="evidence" value="ECO:0007669"/>
    <property type="project" value="UniProtKB-KW"/>
</dbReference>
<dbReference type="NCBIfam" id="TIGR04182">
    <property type="entry name" value="glyco_TIGR04182"/>
    <property type="match status" value="1"/>
</dbReference>
<dbReference type="SUPFAM" id="SSF53448">
    <property type="entry name" value="Nucleotide-diphospho-sugar transferases"/>
    <property type="match status" value="1"/>
</dbReference>
<dbReference type="InterPro" id="IPR050256">
    <property type="entry name" value="Glycosyltransferase_2"/>
</dbReference>
<feature type="transmembrane region" description="Helical" evidence="1">
    <location>
        <begin position="327"/>
        <end position="349"/>
    </location>
</feature>
<evidence type="ECO:0000259" key="2">
    <source>
        <dbReference type="Pfam" id="PF00535"/>
    </source>
</evidence>